<keyword evidence="5" id="KW-1185">Reference proteome</keyword>
<dbReference type="Pfam" id="PF01555">
    <property type="entry name" value="N6_N4_Mtase"/>
    <property type="match status" value="1"/>
</dbReference>
<proteinExistence type="predicted"/>
<evidence type="ECO:0000256" key="1">
    <source>
        <dbReference type="ARBA" id="ARBA00022603"/>
    </source>
</evidence>
<dbReference type="SUPFAM" id="SSF53335">
    <property type="entry name" value="S-adenosyl-L-methionine-dependent methyltransferases"/>
    <property type="match status" value="1"/>
</dbReference>
<dbReference type="InterPro" id="IPR029063">
    <property type="entry name" value="SAM-dependent_MTases_sf"/>
</dbReference>
<gene>
    <name evidence="4" type="ORF">K1pha_5</name>
</gene>
<name>A0A3G1GLD3_9CAUD</name>
<dbReference type="Gene3D" id="3.40.50.150">
    <property type="entry name" value="Vaccinia Virus protein VP39"/>
    <property type="match status" value="1"/>
</dbReference>
<feature type="domain" description="DNA methylase N-4/N-6" evidence="3">
    <location>
        <begin position="22"/>
        <end position="241"/>
    </location>
</feature>
<protein>
    <submittedName>
        <fullName evidence="4">DNA methylase family protein</fullName>
    </submittedName>
</protein>
<organism evidence="4 5">
    <name type="scientific">Xanthomonas phage KPhi1</name>
    <dbReference type="NCBI Taxonomy" id="1927017"/>
    <lineage>
        <taxon>Viruses</taxon>
        <taxon>Duplodnaviria</taxon>
        <taxon>Heunggongvirae</taxon>
        <taxon>Uroviricota</taxon>
        <taxon>Caudoviricetes</taxon>
        <taxon>Kantovirinae</taxon>
        <taxon>Beograduvirus</taxon>
        <taxon>Beograduvirus KPhi1</taxon>
    </lineage>
</organism>
<dbReference type="GO" id="GO:0008170">
    <property type="term" value="F:N-methyltransferase activity"/>
    <property type="evidence" value="ECO:0007669"/>
    <property type="project" value="InterPro"/>
</dbReference>
<dbReference type="GO" id="GO:0032259">
    <property type="term" value="P:methylation"/>
    <property type="evidence" value="ECO:0007669"/>
    <property type="project" value="UniProtKB-KW"/>
</dbReference>
<evidence type="ECO:0000256" key="2">
    <source>
        <dbReference type="ARBA" id="ARBA00022679"/>
    </source>
</evidence>
<dbReference type="PRINTS" id="PR00508">
    <property type="entry name" value="S21N4MTFRASE"/>
</dbReference>
<sequence length="255" mass="28290">MSIQLHNGDCLEVMKSVPDQSVDLILCDLPYGTTACAWDSVIPLPDLWAQYMRIAKSDAAIVLTAAQPFTTILAASNLAAFRYSLVWDKQFAANFVQAKRMPLRTHEDVLVFCPSGKSPRYFPQMTKRDKPIQRGGNKQSAAIPIRQTDAAAAFSQSAKVYDEKHPISILQFTNRGSGDRGAHPTQKPVALMEYLIRTYTNPGDVVLDNCMGSGTTGVACVNTDRGFIGIERDHDYFKIAEQRIVAAFDEWLERA</sequence>
<accession>A0A3G1GLD3</accession>
<dbReference type="EMBL" id="KY210139">
    <property type="protein sequence ID" value="APQ41884.1"/>
    <property type="molecule type" value="Genomic_DNA"/>
</dbReference>
<evidence type="ECO:0000313" key="4">
    <source>
        <dbReference type="EMBL" id="APQ41884.1"/>
    </source>
</evidence>
<evidence type="ECO:0000313" key="5">
    <source>
        <dbReference type="Proteomes" id="UP000272247"/>
    </source>
</evidence>
<keyword evidence="2" id="KW-0808">Transferase</keyword>
<evidence type="ECO:0000259" key="3">
    <source>
        <dbReference type="Pfam" id="PF01555"/>
    </source>
</evidence>
<dbReference type="GO" id="GO:0003677">
    <property type="term" value="F:DNA binding"/>
    <property type="evidence" value="ECO:0007669"/>
    <property type="project" value="InterPro"/>
</dbReference>
<dbReference type="InterPro" id="IPR002941">
    <property type="entry name" value="DNA_methylase_N4/N6"/>
</dbReference>
<reference evidence="4 5" key="1">
    <citation type="submission" date="2016-11" db="EMBL/GenBank/DDBJ databases">
        <authorList>
            <person name="Gasic K."/>
        </authorList>
    </citation>
    <scope>NUCLEOTIDE SEQUENCE [LARGE SCALE GENOMIC DNA]</scope>
</reference>
<keyword evidence="1 4" id="KW-0489">Methyltransferase</keyword>
<dbReference type="InterPro" id="IPR001091">
    <property type="entry name" value="RM_Methyltransferase"/>
</dbReference>
<dbReference type="Proteomes" id="UP000272247">
    <property type="component" value="Segment"/>
</dbReference>